<feature type="region of interest" description="Disordered" evidence="1">
    <location>
        <begin position="747"/>
        <end position="804"/>
    </location>
</feature>
<keyword evidence="4" id="KW-1185">Reference proteome</keyword>
<evidence type="ECO:0000256" key="1">
    <source>
        <dbReference type="SAM" id="MobiDB-lite"/>
    </source>
</evidence>
<feature type="compositionally biased region" description="Low complexity" evidence="1">
    <location>
        <begin position="696"/>
        <end position="706"/>
    </location>
</feature>
<dbReference type="SMART" id="SM00325">
    <property type="entry name" value="RhoGEF"/>
    <property type="match status" value="1"/>
</dbReference>
<dbReference type="GeneID" id="136822157"/>
<feature type="compositionally biased region" description="Basic and acidic residues" evidence="1">
    <location>
        <begin position="545"/>
        <end position="562"/>
    </location>
</feature>
<dbReference type="AlphaFoldDB" id="A0A7M5WTT9"/>
<evidence type="ECO:0000313" key="4">
    <source>
        <dbReference type="Proteomes" id="UP000594262"/>
    </source>
</evidence>
<dbReference type="InterPro" id="IPR035899">
    <property type="entry name" value="DBL_dom_sf"/>
</dbReference>
<dbReference type="PANTHER" id="PTHR13217">
    <property type="entry name" value="PLECKSTRIN HOMOLOGY DOMAIN-CONTAINING FAMILY G MEMBER 7"/>
    <property type="match status" value="1"/>
</dbReference>
<dbReference type="PANTHER" id="PTHR13217:SF11">
    <property type="entry name" value="PLECKSTRIN HOMOLOGY DOMAIN-CONTAINING FAMILY G MEMBER 5"/>
    <property type="match status" value="1"/>
</dbReference>
<feature type="compositionally biased region" description="Polar residues" evidence="1">
    <location>
        <begin position="668"/>
        <end position="689"/>
    </location>
</feature>
<dbReference type="GO" id="GO:0030424">
    <property type="term" value="C:axon"/>
    <property type="evidence" value="ECO:0007669"/>
    <property type="project" value="TreeGrafter"/>
</dbReference>
<feature type="region of interest" description="Disordered" evidence="1">
    <location>
        <begin position="636"/>
        <end position="727"/>
    </location>
</feature>
<evidence type="ECO:0000313" key="3">
    <source>
        <dbReference type="EnsemblMetazoa" id="CLYHEMP012989.4"/>
    </source>
</evidence>
<dbReference type="Proteomes" id="UP000594262">
    <property type="component" value="Unplaced"/>
</dbReference>
<proteinExistence type="predicted"/>
<dbReference type="SUPFAM" id="SSF48065">
    <property type="entry name" value="DBL homology domain (DH-domain)"/>
    <property type="match status" value="1"/>
</dbReference>
<dbReference type="GO" id="GO:0030139">
    <property type="term" value="C:endocytic vesicle"/>
    <property type="evidence" value="ECO:0007669"/>
    <property type="project" value="TreeGrafter"/>
</dbReference>
<dbReference type="Gene3D" id="1.20.900.10">
    <property type="entry name" value="Dbl homology (DH) domain"/>
    <property type="match status" value="1"/>
</dbReference>
<reference evidence="3" key="1">
    <citation type="submission" date="2021-01" db="UniProtKB">
        <authorList>
            <consortium name="EnsemblMetazoa"/>
        </authorList>
    </citation>
    <scope>IDENTIFICATION</scope>
</reference>
<dbReference type="SUPFAM" id="SSF50729">
    <property type="entry name" value="PH domain-like"/>
    <property type="match status" value="1"/>
</dbReference>
<dbReference type="InterPro" id="IPR040181">
    <property type="entry name" value="PKHG5/7"/>
</dbReference>
<organism evidence="3 4">
    <name type="scientific">Clytia hemisphaerica</name>
    <dbReference type="NCBI Taxonomy" id="252671"/>
    <lineage>
        <taxon>Eukaryota</taxon>
        <taxon>Metazoa</taxon>
        <taxon>Cnidaria</taxon>
        <taxon>Hydrozoa</taxon>
        <taxon>Hydroidolina</taxon>
        <taxon>Leptothecata</taxon>
        <taxon>Obeliida</taxon>
        <taxon>Clytiidae</taxon>
        <taxon>Clytia</taxon>
    </lineage>
</organism>
<dbReference type="EnsemblMetazoa" id="CLYHEMT012989.4">
    <property type="protein sequence ID" value="CLYHEMP012989.4"/>
    <property type="gene ID" value="CLYHEMG012989"/>
</dbReference>
<dbReference type="GO" id="GO:0005886">
    <property type="term" value="C:plasma membrane"/>
    <property type="evidence" value="ECO:0007669"/>
    <property type="project" value="TreeGrafter"/>
</dbReference>
<protein>
    <recommendedName>
        <fullName evidence="2">DH domain-containing protein</fullName>
    </recommendedName>
</protein>
<evidence type="ECO:0000259" key="2">
    <source>
        <dbReference type="PROSITE" id="PS50010"/>
    </source>
</evidence>
<dbReference type="Pfam" id="PF00621">
    <property type="entry name" value="RhoGEF"/>
    <property type="match status" value="1"/>
</dbReference>
<name>A0A7M5WTT9_9CNID</name>
<feature type="region of interest" description="Disordered" evidence="1">
    <location>
        <begin position="510"/>
        <end position="603"/>
    </location>
</feature>
<dbReference type="PROSITE" id="PS50010">
    <property type="entry name" value="DH_2"/>
    <property type="match status" value="1"/>
</dbReference>
<dbReference type="OrthoDB" id="5585231at2759"/>
<dbReference type="InterPro" id="IPR000219">
    <property type="entry name" value="DH_dom"/>
</dbReference>
<dbReference type="GO" id="GO:0005085">
    <property type="term" value="F:guanyl-nucleotide exchange factor activity"/>
    <property type="evidence" value="ECO:0007669"/>
    <property type="project" value="InterPro"/>
</dbReference>
<dbReference type="GO" id="GO:0007266">
    <property type="term" value="P:Rho protein signal transduction"/>
    <property type="evidence" value="ECO:0007669"/>
    <property type="project" value="TreeGrafter"/>
</dbReference>
<feature type="domain" description="DH" evidence="2">
    <location>
        <begin position="137"/>
        <end position="334"/>
    </location>
</feature>
<accession>A0A7M5WTT9</accession>
<dbReference type="RefSeq" id="XP_066934496.1">
    <property type="nucleotide sequence ID" value="XM_067078395.1"/>
</dbReference>
<sequence length="804" mass="93379">MSVTKEQQRPLSSVILMKRLFRSTSNRRRYHSELNLAQLGEMKTENSGNIFRSESLADFEKERVVIQPRAAVALPRKVTFLKKKTSTAQMVDDFTMKLRQFTEEELDRVYNEDQLYFIEDNWSTIIHDDYFTARMKEQQAVIWEMIKTESNYICRMKLILMVFQQIFRIAQREGELTNIKREEIFANIDQVFLANDEIWKKYFIEIVKKARIKRGPIKPSELLAPFHMVEELYKPYVEFFLKQESCLNRIRDYSDPNKESCDKMFRAYLNFCENLPQCRRYELVSLMTEPMQRITRYPLLMQSIKKATDNVKEKEQLEILIQKMGSFIRKINTRIRKIDETKALNKVLDEFEDYNTWSAGNEDVLWPCVDFLRGDIEHLPTREQRCYLTREKVKILDKKGKSEMNIEMILFTDVIVFSRRRSSSKKLVVAKQLHFLDKVQFHKSEVSATSLVVIYLDEYGMLANSMMIEMTEESRDVWIEAVSKAQDRYEKAKSGTGSTLEFFQDSRGINDDEIHGIKPPRKTSELINSVEVTRRSSVSVNNAKNTEKYTEKSIEKKDEKNTAPELPPKTRKTSTASNGQEKSPKSPVKSYDNRAQDLEEDTPGLNRRSASWLLTDEKRVKSIRCLLREDLWGAGRPKVRSSSSFRSDISDSECENTGDYRDSPDVCSLSSVDSGPQMTSDNQSDLSRNNSRKNLLKPNNTKLNLNSPTDNNEARKSPCRKVSSSSTGLPEIAEHIYAEITFMSRDQVTDKNQRRSLKSDSNNNLKTPSPKTKVKVDKPFEDVFTDSSGSSLNGDYVDDYLENN</sequence>
<feature type="compositionally biased region" description="Polar residues" evidence="1">
    <location>
        <begin position="759"/>
        <end position="770"/>
    </location>
</feature>
<dbReference type="GO" id="GO:0043542">
    <property type="term" value="P:endothelial cell migration"/>
    <property type="evidence" value="ECO:0007669"/>
    <property type="project" value="TreeGrafter"/>
</dbReference>
<feature type="compositionally biased region" description="Low complexity" evidence="1">
    <location>
        <begin position="528"/>
        <end position="542"/>
    </location>
</feature>